<gene>
    <name evidence="4" type="ORF">H9962_05425</name>
</gene>
<dbReference type="SMART" id="SM00028">
    <property type="entry name" value="TPR"/>
    <property type="match status" value="3"/>
</dbReference>
<dbReference type="PANTHER" id="PTHR44943">
    <property type="entry name" value="CELLULOSE SYNTHASE OPERON PROTEIN C"/>
    <property type="match status" value="1"/>
</dbReference>
<reference evidence="4" key="2">
    <citation type="submission" date="2021-04" db="EMBL/GenBank/DDBJ databases">
        <authorList>
            <person name="Gilroy R."/>
        </authorList>
    </citation>
    <scope>NUCLEOTIDE SEQUENCE</scope>
    <source>
        <strain evidence="4">CHK186-16707</strain>
    </source>
</reference>
<accession>A0A9D2KMJ7</accession>
<dbReference type="InterPro" id="IPR011990">
    <property type="entry name" value="TPR-like_helical_dom_sf"/>
</dbReference>
<dbReference type="Gene3D" id="1.25.40.10">
    <property type="entry name" value="Tetratricopeptide repeat domain"/>
    <property type="match status" value="1"/>
</dbReference>
<name>A0A9D2KMJ7_9BACT</name>
<evidence type="ECO:0000256" key="2">
    <source>
        <dbReference type="ARBA" id="ARBA00022803"/>
    </source>
</evidence>
<evidence type="ECO:0000256" key="3">
    <source>
        <dbReference type="PROSITE-ProRule" id="PRU00339"/>
    </source>
</evidence>
<dbReference type="PANTHER" id="PTHR44943:SF8">
    <property type="entry name" value="TPR REPEAT-CONTAINING PROTEIN MJ0263"/>
    <property type="match status" value="1"/>
</dbReference>
<feature type="repeat" description="TPR" evidence="3">
    <location>
        <begin position="217"/>
        <end position="250"/>
    </location>
</feature>
<comment type="caution">
    <text evidence="4">The sequence shown here is derived from an EMBL/GenBank/DDBJ whole genome shotgun (WGS) entry which is preliminary data.</text>
</comment>
<keyword evidence="2 3" id="KW-0802">TPR repeat</keyword>
<evidence type="ECO:0000313" key="4">
    <source>
        <dbReference type="EMBL" id="HJA08613.1"/>
    </source>
</evidence>
<organism evidence="4 5">
    <name type="scientific">Candidatus Mailhella merdigallinarum</name>
    <dbReference type="NCBI Taxonomy" id="2838658"/>
    <lineage>
        <taxon>Bacteria</taxon>
        <taxon>Pseudomonadati</taxon>
        <taxon>Thermodesulfobacteriota</taxon>
        <taxon>Desulfovibrionia</taxon>
        <taxon>Desulfovibrionales</taxon>
        <taxon>Desulfovibrionaceae</taxon>
        <taxon>Mailhella</taxon>
    </lineage>
</organism>
<sequence>MSQLAAARRQASSIRTLMRQGKYLPAIQVLRDTVLIMLKTPLMKTEREEFEKLIADGAYHIMSDQTVRKAAALEIAYTPGKERELLDSLRMLLDVFQEHIQQEAEEAMRQARERREQELRRGQALLDASDVDGARGVFTALSRDADNDADLRADIGERFLRAGEYKDAADYFGDAVALKPEAVHLYNSLAMAQRKLGRYAEAEQSYLKAAQRGSGDSHLLFNMGRLYVDWKKWDKALKAARGALALDPEFEEAGKLMVYVEKMLHKKT</sequence>
<dbReference type="InterPro" id="IPR019734">
    <property type="entry name" value="TPR_rpt"/>
</dbReference>
<dbReference type="SUPFAM" id="SSF48452">
    <property type="entry name" value="TPR-like"/>
    <property type="match status" value="1"/>
</dbReference>
<protein>
    <submittedName>
        <fullName evidence="4">Tetratricopeptide repeat protein</fullName>
    </submittedName>
</protein>
<dbReference type="InterPro" id="IPR051685">
    <property type="entry name" value="Ycf3/AcsC/BcsC/TPR_MFPF"/>
</dbReference>
<reference evidence="4" key="1">
    <citation type="journal article" date="2021" name="PeerJ">
        <title>Extensive microbial diversity within the chicken gut microbiome revealed by metagenomics and culture.</title>
        <authorList>
            <person name="Gilroy R."/>
            <person name="Ravi A."/>
            <person name="Getino M."/>
            <person name="Pursley I."/>
            <person name="Horton D.L."/>
            <person name="Alikhan N.F."/>
            <person name="Baker D."/>
            <person name="Gharbi K."/>
            <person name="Hall N."/>
            <person name="Watson M."/>
            <person name="Adriaenssens E.M."/>
            <person name="Foster-Nyarko E."/>
            <person name="Jarju S."/>
            <person name="Secka A."/>
            <person name="Antonio M."/>
            <person name="Oren A."/>
            <person name="Chaudhuri R.R."/>
            <person name="La Ragione R."/>
            <person name="Hildebrand F."/>
            <person name="Pallen M.J."/>
        </authorList>
    </citation>
    <scope>NUCLEOTIDE SEQUENCE</scope>
    <source>
        <strain evidence="4">CHK186-16707</strain>
    </source>
</reference>
<evidence type="ECO:0000256" key="1">
    <source>
        <dbReference type="ARBA" id="ARBA00022737"/>
    </source>
</evidence>
<dbReference type="Pfam" id="PF13181">
    <property type="entry name" value="TPR_8"/>
    <property type="match status" value="1"/>
</dbReference>
<evidence type="ECO:0000313" key="5">
    <source>
        <dbReference type="Proteomes" id="UP000824225"/>
    </source>
</evidence>
<dbReference type="EMBL" id="DXAN01000017">
    <property type="protein sequence ID" value="HJA08613.1"/>
    <property type="molecule type" value="Genomic_DNA"/>
</dbReference>
<proteinExistence type="predicted"/>
<dbReference type="Proteomes" id="UP000824225">
    <property type="component" value="Unassembled WGS sequence"/>
</dbReference>
<keyword evidence="1" id="KW-0677">Repeat</keyword>
<dbReference type="AlphaFoldDB" id="A0A9D2KMJ7"/>
<dbReference type="Pfam" id="PF13432">
    <property type="entry name" value="TPR_16"/>
    <property type="match status" value="1"/>
</dbReference>
<dbReference type="PROSITE" id="PS50005">
    <property type="entry name" value="TPR"/>
    <property type="match status" value="2"/>
</dbReference>
<feature type="repeat" description="TPR" evidence="3">
    <location>
        <begin position="149"/>
        <end position="182"/>
    </location>
</feature>